<evidence type="ECO:0000256" key="4">
    <source>
        <dbReference type="ARBA" id="ARBA00022755"/>
    </source>
</evidence>
<dbReference type="Pfam" id="PF00551">
    <property type="entry name" value="Formyl_trans_N"/>
    <property type="match status" value="1"/>
</dbReference>
<organism evidence="6 7">
    <name type="scientific">Stephania cephalantha</name>
    <dbReference type="NCBI Taxonomy" id="152367"/>
    <lineage>
        <taxon>Eukaryota</taxon>
        <taxon>Viridiplantae</taxon>
        <taxon>Streptophyta</taxon>
        <taxon>Embryophyta</taxon>
        <taxon>Tracheophyta</taxon>
        <taxon>Spermatophyta</taxon>
        <taxon>Magnoliopsida</taxon>
        <taxon>Ranunculales</taxon>
        <taxon>Menispermaceae</taxon>
        <taxon>Menispermoideae</taxon>
        <taxon>Cissampelideae</taxon>
        <taxon>Stephania</taxon>
    </lineage>
</organism>
<evidence type="ECO:0000259" key="5">
    <source>
        <dbReference type="Pfam" id="PF00551"/>
    </source>
</evidence>
<dbReference type="SUPFAM" id="SSF53328">
    <property type="entry name" value="Formyltransferase"/>
    <property type="match status" value="1"/>
</dbReference>
<dbReference type="InterPro" id="IPR036477">
    <property type="entry name" value="Formyl_transf_N_sf"/>
</dbReference>
<evidence type="ECO:0000256" key="2">
    <source>
        <dbReference type="ARBA" id="ARBA00012254"/>
    </source>
</evidence>
<dbReference type="GO" id="GO:0004644">
    <property type="term" value="F:phosphoribosylglycinamide formyltransferase activity"/>
    <property type="evidence" value="ECO:0007669"/>
    <property type="project" value="UniProtKB-EC"/>
</dbReference>
<feature type="domain" description="Formyl transferase N-terminal" evidence="5">
    <location>
        <begin position="59"/>
        <end position="195"/>
    </location>
</feature>
<sequence>MESRTLISGCSSNSRISLIGRSEKSIDLSLVRSQKLVFLKTQNFSKLDLKWVGARRGVECRSSVERVEGVVGVEDFEKCGGAEYARGKGIPVIVFPEASNSSDGVSAADLVDALRAYGVDFVLLAGYLKLIPVELVRAYPKSILNIHPALLPAFGGKGYYGMKVHKAVIASGARFSGPTVHFVDEHYDNGRILARGWCLYWQVILRKNWLQGSFMR</sequence>
<dbReference type="EC" id="2.1.2.2" evidence="2"/>
<proteinExistence type="predicted"/>
<gene>
    <name evidence="6" type="ORF">Scep_012681</name>
</gene>
<dbReference type="PANTHER" id="PTHR43369:SF2">
    <property type="entry name" value="PHOSPHORIBOSYLGLYCINAMIDE FORMYLTRANSFERASE"/>
    <property type="match status" value="1"/>
</dbReference>
<accession>A0AAP0JFK4</accession>
<dbReference type="Gene3D" id="3.40.50.170">
    <property type="entry name" value="Formyl transferase, N-terminal domain"/>
    <property type="match status" value="1"/>
</dbReference>
<keyword evidence="7" id="KW-1185">Reference proteome</keyword>
<dbReference type="InterPro" id="IPR002376">
    <property type="entry name" value="Formyl_transf_N"/>
</dbReference>
<evidence type="ECO:0000313" key="7">
    <source>
        <dbReference type="Proteomes" id="UP001419268"/>
    </source>
</evidence>
<dbReference type="AlphaFoldDB" id="A0AAP0JFK4"/>
<comment type="pathway">
    <text evidence="1">Purine metabolism; IMP biosynthesis via de novo pathway; N(2)-formyl-N(1)-(5-phospho-D-ribosyl)glycinamide from N(1)-(5-phospho-D-ribosyl)glycinamide (10-formyl THF route): step 1/1.</text>
</comment>
<name>A0AAP0JFK4_9MAGN</name>
<keyword evidence="4" id="KW-0658">Purine biosynthesis</keyword>
<dbReference type="GO" id="GO:0009507">
    <property type="term" value="C:chloroplast"/>
    <property type="evidence" value="ECO:0007669"/>
    <property type="project" value="TreeGrafter"/>
</dbReference>
<keyword evidence="3" id="KW-0808">Transferase</keyword>
<evidence type="ECO:0000256" key="3">
    <source>
        <dbReference type="ARBA" id="ARBA00022679"/>
    </source>
</evidence>
<reference evidence="6 7" key="1">
    <citation type="submission" date="2024-01" db="EMBL/GenBank/DDBJ databases">
        <title>Genome assemblies of Stephania.</title>
        <authorList>
            <person name="Yang L."/>
        </authorList>
    </citation>
    <scope>NUCLEOTIDE SEQUENCE [LARGE SCALE GENOMIC DNA]</scope>
    <source>
        <strain evidence="6">JXDWG</strain>
        <tissue evidence="6">Leaf</tissue>
    </source>
</reference>
<dbReference type="Proteomes" id="UP001419268">
    <property type="component" value="Unassembled WGS sequence"/>
</dbReference>
<evidence type="ECO:0000256" key="1">
    <source>
        <dbReference type="ARBA" id="ARBA00005054"/>
    </source>
</evidence>
<protein>
    <recommendedName>
        <fullName evidence="2">phosphoribosylglycinamide formyltransferase 1</fullName>
        <ecNumber evidence="2">2.1.2.2</ecNumber>
    </recommendedName>
</protein>
<dbReference type="EMBL" id="JBBNAG010000005">
    <property type="protein sequence ID" value="KAK9133153.1"/>
    <property type="molecule type" value="Genomic_DNA"/>
</dbReference>
<dbReference type="PANTHER" id="PTHR43369">
    <property type="entry name" value="PHOSPHORIBOSYLGLYCINAMIDE FORMYLTRANSFERASE"/>
    <property type="match status" value="1"/>
</dbReference>
<comment type="caution">
    <text evidence="6">The sequence shown here is derived from an EMBL/GenBank/DDBJ whole genome shotgun (WGS) entry which is preliminary data.</text>
</comment>
<evidence type="ECO:0000313" key="6">
    <source>
        <dbReference type="EMBL" id="KAK9133153.1"/>
    </source>
</evidence>
<dbReference type="GO" id="GO:0006189">
    <property type="term" value="P:'de novo' IMP biosynthetic process"/>
    <property type="evidence" value="ECO:0007669"/>
    <property type="project" value="TreeGrafter"/>
</dbReference>